<dbReference type="SUPFAM" id="SSF54909">
    <property type="entry name" value="Dimeric alpha+beta barrel"/>
    <property type="match status" value="1"/>
</dbReference>
<dbReference type="Pfam" id="PF07876">
    <property type="entry name" value="Dabb"/>
    <property type="match status" value="1"/>
</dbReference>
<feature type="chain" id="PRO_5046634489" evidence="1">
    <location>
        <begin position="23"/>
        <end position="132"/>
    </location>
</feature>
<reference evidence="4" key="1">
    <citation type="journal article" date="2019" name="Int. J. Syst. Evol. Microbiol.">
        <title>The Global Catalogue of Microorganisms (GCM) 10K type strain sequencing project: providing services to taxonomists for standard genome sequencing and annotation.</title>
        <authorList>
            <consortium name="The Broad Institute Genomics Platform"/>
            <consortium name="The Broad Institute Genome Sequencing Center for Infectious Disease"/>
            <person name="Wu L."/>
            <person name="Ma J."/>
        </authorList>
    </citation>
    <scope>NUCLEOTIDE SEQUENCE [LARGE SCALE GENOMIC DNA]</scope>
    <source>
        <strain evidence="4">CECT 9128</strain>
    </source>
</reference>
<feature type="signal peptide" evidence="1">
    <location>
        <begin position="1"/>
        <end position="22"/>
    </location>
</feature>
<keyword evidence="4" id="KW-1185">Reference proteome</keyword>
<feature type="domain" description="Stress-response A/B barrel" evidence="2">
    <location>
        <begin position="33"/>
        <end position="129"/>
    </location>
</feature>
<name>A0ABV8H7Z1_9FLAO</name>
<dbReference type="InterPro" id="IPR013097">
    <property type="entry name" value="Dabb"/>
</dbReference>
<sequence length="132" mass="15622">MKSIFKMTMVLLFAFNFTLLKAQEKEPEFDKNFTHVVYFWLKNPESKQDRADFLKSLNKFMENSQYAKTKFIGEPAGTPREVVDGSFTYSLILTFPSKEIQDKYQKEKAHLKFIEESEQLWKRVQVYDSVGI</sequence>
<gene>
    <name evidence="3" type="ORF">ACFOS1_05775</name>
</gene>
<dbReference type="RefSeq" id="WP_290235439.1">
    <property type="nucleotide sequence ID" value="NZ_JAUFPZ010000002.1"/>
</dbReference>
<protein>
    <submittedName>
        <fullName evidence="3">Dabb family protein</fullName>
    </submittedName>
</protein>
<evidence type="ECO:0000313" key="3">
    <source>
        <dbReference type="EMBL" id="MFC4026905.1"/>
    </source>
</evidence>
<dbReference type="Proteomes" id="UP001595793">
    <property type="component" value="Unassembled WGS sequence"/>
</dbReference>
<accession>A0ABV8H7Z1</accession>
<dbReference type="SMART" id="SM00886">
    <property type="entry name" value="Dabb"/>
    <property type="match status" value="1"/>
</dbReference>
<dbReference type="EMBL" id="JBHSAS010000006">
    <property type="protein sequence ID" value="MFC4026905.1"/>
    <property type="molecule type" value="Genomic_DNA"/>
</dbReference>
<keyword evidence="1" id="KW-0732">Signal</keyword>
<dbReference type="PROSITE" id="PS51502">
    <property type="entry name" value="S_R_A_B_BARREL"/>
    <property type="match status" value="1"/>
</dbReference>
<dbReference type="InterPro" id="IPR011008">
    <property type="entry name" value="Dimeric_a/b-barrel"/>
</dbReference>
<organism evidence="3 4">
    <name type="scientific">Zunongwangia endophytica</name>
    <dbReference type="NCBI Taxonomy" id="1808945"/>
    <lineage>
        <taxon>Bacteria</taxon>
        <taxon>Pseudomonadati</taxon>
        <taxon>Bacteroidota</taxon>
        <taxon>Flavobacteriia</taxon>
        <taxon>Flavobacteriales</taxon>
        <taxon>Flavobacteriaceae</taxon>
        <taxon>Zunongwangia</taxon>
    </lineage>
</organism>
<evidence type="ECO:0000259" key="2">
    <source>
        <dbReference type="PROSITE" id="PS51502"/>
    </source>
</evidence>
<evidence type="ECO:0000256" key="1">
    <source>
        <dbReference type="SAM" id="SignalP"/>
    </source>
</evidence>
<comment type="caution">
    <text evidence="3">The sequence shown here is derived from an EMBL/GenBank/DDBJ whole genome shotgun (WGS) entry which is preliminary data.</text>
</comment>
<evidence type="ECO:0000313" key="4">
    <source>
        <dbReference type="Proteomes" id="UP001595793"/>
    </source>
</evidence>
<dbReference type="Gene3D" id="3.30.70.100">
    <property type="match status" value="1"/>
</dbReference>
<proteinExistence type="predicted"/>